<accession>A0ACB8DV12</accession>
<evidence type="ECO:0000313" key="2">
    <source>
        <dbReference type="Proteomes" id="UP000821865"/>
    </source>
</evidence>
<proteinExistence type="predicted"/>
<dbReference type="EMBL" id="CM023470">
    <property type="protein sequence ID" value="KAH7978118.1"/>
    <property type="molecule type" value="Genomic_DNA"/>
</dbReference>
<organism evidence="1 2">
    <name type="scientific">Dermacentor silvarum</name>
    <name type="common">Tick</name>
    <dbReference type="NCBI Taxonomy" id="543639"/>
    <lineage>
        <taxon>Eukaryota</taxon>
        <taxon>Metazoa</taxon>
        <taxon>Ecdysozoa</taxon>
        <taxon>Arthropoda</taxon>
        <taxon>Chelicerata</taxon>
        <taxon>Arachnida</taxon>
        <taxon>Acari</taxon>
        <taxon>Parasitiformes</taxon>
        <taxon>Ixodida</taxon>
        <taxon>Ixodoidea</taxon>
        <taxon>Ixodidae</taxon>
        <taxon>Rhipicephalinae</taxon>
        <taxon>Dermacentor</taxon>
    </lineage>
</organism>
<dbReference type="Proteomes" id="UP000821865">
    <property type="component" value="Chromosome 1"/>
</dbReference>
<sequence length="288" mass="32470">MGKNGAALITFESSKLPRKIHLYSTLLPVIPYHTNAAIRETCHKIGRHKNWCLVIDQHRCSLCGHPAHGNLEICPAVPLCRNCGDQHVATDPKCPARQLATKTVTNGILCRIRLSRRKERQQQAELRRGNQTFTPTTRKSPASTQPLSSEQYVFPPKDFPPIQNQPLSKTTDSRRKAKGQDLRKRSTEPESFCLRNGTPSSPQTTPFEEQVTVPKYKRAHRAYAEALCNTRQAAEMHPDTVISRTVRLDIDQLSQIVGLVTTEVIKRMLPLLVTPQISRRQEIGFGRS</sequence>
<reference evidence="1" key="1">
    <citation type="submission" date="2020-05" db="EMBL/GenBank/DDBJ databases">
        <title>Large-scale comparative analyses of tick genomes elucidate their genetic diversity and vector capacities.</title>
        <authorList>
            <person name="Jia N."/>
            <person name="Wang J."/>
            <person name="Shi W."/>
            <person name="Du L."/>
            <person name="Sun Y."/>
            <person name="Zhan W."/>
            <person name="Jiang J."/>
            <person name="Wang Q."/>
            <person name="Zhang B."/>
            <person name="Ji P."/>
            <person name="Sakyi L.B."/>
            <person name="Cui X."/>
            <person name="Yuan T."/>
            <person name="Jiang B."/>
            <person name="Yang W."/>
            <person name="Lam T.T.-Y."/>
            <person name="Chang Q."/>
            <person name="Ding S."/>
            <person name="Wang X."/>
            <person name="Zhu J."/>
            <person name="Ruan X."/>
            <person name="Zhao L."/>
            <person name="Wei J."/>
            <person name="Que T."/>
            <person name="Du C."/>
            <person name="Cheng J."/>
            <person name="Dai P."/>
            <person name="Han X."/>
            <person name="Huang E."/>
            <person name="Gao Y."/>
            <person name="Liu J."/>
            <person name="Shao H."/>
            <person name="Ye R."/>
            <person name="Li L."/>
            <person name="Wei W."/>
            <person name="Wang X."/>
            <person name="Wang C."/>
            <person name="Yang T."/>
            <person name="Huo Q."/>
            <person name="Li W."/>
            <person name="Guo W."/>
            <person name="Chen H."/>
            <person name="Zhou L."/>
            <person name="Ni X."/>
            <person name="Tian J."/>
            <person name="Zhou Y."/>
            <person name="Sheng Y."/>
            <person name="Liu T."/>
            <person name="Pan Y."/>
            <person name="Xia L."/>
            <person name="Li J."/>
            <person name="Zhao F."/>
            <person name="Cao W."/>
        </authorList>
    </citation>
    <scope>NUCLEOTIDE SEQUENCE</scope>
    <source>
        <strain evidence="1">Dsil-2018</strain>
    </source>
</reference>
<protein>
    <submittedName>
        <fullName evidence="1">Uncharacterized protein</fullName>
    </submittedName>
</protein>
<name>A0ACB8DV12_DERSI</name>
<gene>
    <name evidence="1" type="ORF">HPB49_004498</name>
</gene>
<keyword evidence="2" id="KW-1185">Reference proteome</keyword>
<comment type="caution">
    <text evidence="1">The sequence shown here is derived from an EMBL/GenBank/DDBJ whole genome shotgun (WGS) entry which is preliminary data.</text>
</comment>
<evidence type="ECO:0000313" key="1">
    <source>
        <dbReference type="EMBL" id="KAH7978118.1"/>
    </source>
</evidence>